<reference evidence="2" key="1">
    <citation type="submission" date="2014-08" db="EMBL/GenBank/DDBJ databases">
        <title>Putative chemosensory protein genes in Cnaphalocrocis medinalis.</title>
        <authorList>
            <person name="Liu S."/>
        </authorList>
    </citation>
    <scope>NUCLEOTIDE SEQUENCE</scope>
    <source>
        <strain evidence="2">HF</strain>
    </source>
</reference>
<dbReference type="Pfam" id="PF03392">
    <property type="entry name" value="OS-D"/>
    <property type="match status" value="1"/>
</dbReference>
<dbReference type="InterPro" id="IPR036682">
    <property type="entry name" value="OS_D_A10/PebIII_sf"/>
</dbReference>
<evidence type="ECO:0000256" key="1">
    <source>
        <dbReference type="SAM" id="SignalP"/>
    </source>
</evidence>
<organism evidence="2">
    <name type="scientific">Cnaphalocrocis medinalis</name>
    <name type="common">Rice leaffolder moth</name>
    <dbReference type="NCBI Taxonomy" id="437488"/>
    <lineage>
        <taxon>Eukaryota</taxon>
        <taxon>Metazoa</taxon>
        <taxon>Ecdysozoa</taxon>
        <taxon>Arthropoda</taxon>
        <taxon>Hexapoda</taxon>
        <taxon>Insecta</taxon>
        <taxon>Pterygota</taxon>
        <taxon>Neoptera</taxon>
        <taxon>Endopterygota</taxon>
        <taxon>Lepidoptera</taxon>
        <taxon>Glossata</taxon>
        <taxon>Ditrysia</taxon>
        <taxon>Pyraloidea</taxon>
        <taxon>Crambidae</taxon>
        <taxon>Pyraustinae</taxon>
        <taxon>Cnaphalocrocis</taxon>
    </lineage>
</organism>
<gene>
    <name evidence="2" type="primary">CSP5</name>
</gene>
<accession>A0A0A1CTD9</accession>
<protein>
    <submittedName>
        <fullName evidence="2">Chemosensory protein</fullName>
    </submittedName>
</protein>
<feature type="signal peptide" evidence="1">
    <location>
        <begin position="1"/>
        <end position="18"/>
    </location>
</feature>
<dbReference type="AlphaFoldDB" id="A0A0A1CTD9"/>
<feature type="chain" id="PRO_5001981528" evidence="1">
    <location>
        <begin position="19"/>
        <end position="125"/>
    </location>
</feature>
<dbReference type="EMBL" id="KM365189">
    <property type="protein sequence ID" value="AIX97824.1"/>
    <property type="molecule type" value="mRNA"/>
</dbReference>
<name>A0A0A1CTD9_CNAME</name>
<dbReference type="Gene3D" id="1.10.2080.10">
    <property type="entry name" value="Insect odorant-binding protein A10/Ejaculatory bulb-specific protein 3"/>
    <property type="match status" value="1"/>
</dbReference>
<sequence length="125" mass="14190">MRPIVAMFLLAIIGLAAAAPAEKTDDSDEVNVDEILANRRLLLPYIKCALEQGKCSSSGKKVKDHIKKSLQNDCETCTEKQKKDTNAVFKHLINKENDYWNQLIAKYDPQRQYAPKHEKLYLGKA</sequence>
<dbReference type="PANTHER" id="PTHR11257">
    <property type="entry name" value="CHEMOSENSORY PROTEIN-RELATED"/>
    <property type="match status" value="1"/>
</dbReference>
<proteinExistence type="evidence at transcript level"/>
<dbReference type="InterPro" id="IPR005055">
    <property type="entry name" value="A10/PebIII"/>
</dbReference>
<dbReference type="SUPFAM" id="SSF100910">
    <property type="entry name" value="Chemosensory protein Csp2"/>
    <property type="match status" value="1"/>
</dbReference>
<keyword evidence="1" id="KW-0732">Signal</keyword>
<dbReference type="PANTHER" id="PTHR11257:SF12">
    <property type="entry name" value="EJACULATORY BULB-SPECIFIC PROTEIN 3-RELATED"/>
    <property type="match status" value="1"/>
</dbReference>
<evidence type="ECO:0000313" key="2">
    <source>
        <dbReference type="EMBL" id="AIX97824.1"/>
    </source>
</evidence>